<keyword evidence="7" id="KW-0131">Cell cycle</keyword>
<keyword evidence="4" id="KW-0812">Transmembrane</keyword>
<sequence>MNLQLALIVLGAIALTLVVVLSYARGRFNLRRVATEWMNGLPSVDALIDRLGSVLHLRQFDRAGQREPSLVPSDDFELGKEPGRTGSPPAQEDARAGQDAGSGIPRDIAGLAPQDGIGSGPLRIDYWARLPGQDPVSRDVVLVLYREHEIRLEHPRAVHGRSHPGNVWLDLEQAGSDELFTDLVVSLQLADHRGPVDEAELTRFNTLVYGLAEGLNRRCQLEESVEDSLPQAQRLDRFCRAYDMLAILNIEPLGDSSFAGRELERVMQRSSMRLGDRNIFHFYDPRTGASQFSLANRHQPGQFDYPDLEGGAFRGLTMFMSIPRAANPSGTFGKMISVAEYVSAELNGSVTDPDGSRLSPAHLSLIQRQVNGVGEAMRRLGIVPGSEEALRLF</sequence>
<dbReference type="Gene3D" id="3.30.1400.10">
    <property type="entry name" value="ZipA, C-terminal FtsZ-binding domain"/>
    <property type="match status" value="1"/>
</dbReference>
<keyword evidence="5" id="KW-1133">Transmembrane helix</keyword>
<organism evidence="10">
    <name type="scientific">marine metagenome</name>
    <dbReference type="NCBI Taxonomy" id="408172"/>
    <lineage>
        <taxon>unclassified sequences</taxon>
        <taxon>metagenomes</taxon>
        <taxon>ecological metagenomes</taxon>
    </lineage>
</organism>
<dbReference type="GO" id="GO:0032153">
    <property type="term" value="C:cell division site"/>
    <property type="evidence" value="ECO:0007669"/>
    <property type="project" value="TreeGrafter"/>
</dbReference>
<evidence type="ECO:0000256" key="8">
    <source>
        <dbReference type="SAM" id="MobiDB-lite"/>
    </source>
</evidence>
<proteinExistence type="predicted"/>
<keyword evidence="3" id="KW-0132">Cell division</keyword>
<keyword evidence="2" id="KW-0997">Cell inner membrane</keyword>
<dbReference type="InterPro" id="IPR036765">
    <property type="entry name" value="ZipA_FtsZ-bd_C_sf"/>
</dbReference>
<dbReference type="EMBL" id="UINC01040470">
    <property type="protein sequence ID" value="SVB40389.1"/>
    <property type="molecule type" value="Genomic_DNA"/>
</dbReference>
<keyword evidence="1" id="KW-1003">Cell membrane</keyword>
<dbReference type="InterPro" id="IPR011919">
    <property type="entry name" value="Cell_div_ZipA"/>
</dbReference>
<evidence type="ECO:0000256" key="3">
    <source>
        <dbReference type="ARBA" id="ARBA00022618"/>
    </source>
</evidence>
<dbReference type="AlphaFoldDB" id="A0A382DQB3"/>
<dbReference type="SMART" id="SM00771">
    <property type="entry name" value="ZipA_C"/>
    <property type="match status" value="1"/>
</dbReference>
<evidence type="ECO:0000259" key="9">
    <source>
        <dbReference type="SMART" id="SM00771"/>
    </source>
</evidence>
<evidence type="ECO:0000256" key="7">
    <source>
        <dbReference type="ARBA" id="ARBA00023306"/>
    </source>
</evidence>
<feature type="region of interest" description="Disordered" evidence="8">
    <location>
        <begin position="65"/>
        <end position="112"/>
    </location>
</feature>
<evidence type="ECO:0000256" key="5">
    <source>
        <dbReference type="ARBA" id="ARBA00022989"/>
    </source>
</evidence>
<dbReference type="InterPro" id="IPR007449">
    <property type="entry name" value="ZipA_FtsZ-bd_C"/>
</dbReference>
<evidence type="ECO:0000256" key="2">
    <source>
        <dbReference type="ARBA" id="ARBA00022519"/>
    </source>
</evidence>
<keyword evidence="6" id="KW-0472">Membrane</keyword>
<evidence type="ECO:0000313" key="10">
    <source>
        <dbReference type="EMBL" id="SVB40389.1"/>
    </source>
</evidence>
<feature type="domain" description="ZipA C-terminal FtsZ-binding" evidence="9">
    <location>
        <begin position="242"/>
        <end position="370"/>
    </location>
</feature>
<dbReference type="PANTHER" id="PTHR38685">
    <property type="entry name" value="CELL DIVISION PROTEIN ZIPA"/>
    <property type="match status" value="1"/>
</dbReference>
<evidence type="ECO:0000256" key="1">
    <source>
        <dbReference type="ARBA" id="ARBA00022475"/>
    </source>
</evidence>
<accession>A0A382DQB3</accession>
<dbReference type="GO" id="GO:0000917">
    <property type="term" value="P:division septum assembly"/>
    <property type="evidence" value="ECO:0007669"/>
    <property type="project" value="TreeGrafter"/>
</dbReference>
<evidence type="ECO:0000256" key="4">
    <source>
        <dbReference type="ARBA" id="ARBA00022692"/>
    </source>
</evidence>
<protein>
    <recommendedName>
        <fullName evidence="9">ZipA C-terminal FtsZ-binding domain-containing protein</fullName>
    </recommendedName>
</protein>
<dbReference type="GO" id="GO:0005886">
    <property type="term" value="C:plasma membrane"/>
    <property type="evidence" value="ECO:0007669"/>
    <property type="project" value="TreeGrafter"/>
</dbReference>
<dbReference type="PANTHER" id="PTHR38685:SF1">
    <property type="entry name" value="CELL DIVISION PROTEIN ZIPA"/>
    <property type="match status" value="1"/>
</dbReference>
<dbReference type="SUPFAM" id="SSF64383">
    <property type="entry name" value="Cell-division protein ZipA, C-terminal domain"/>
    <property type="match status" value="1"/>
</dbReference>
<dbReference type="Pfam" id="PF04354">
    <property type="entry name" value="ZipA_C"/>
    <property type="match status" value="1"/>
</dbReference>
<gene>
    <name evidence="10" type="ORF">METZ01_LOCUS193243</name>
</gene>
<reference evidence="10" key="1">
    <citation type="submission" date="2018-05" db="EMBL/GenBank/DDBJ databases">
        <authorList>
            <person name="Lanie J.A."/>
            <person name="Ng W.-L."/>
            <person name="Kazmierczak K.M."/>
            <person name="Andrzejewski T.M."/>
            <person name="Davidsen T.M."/>
            <person name="Wayne K.J."/>
            <person name="Tettelin H."/>
            <person name="Glass J.I."/>
            <person name="Rusch D."/>
            <person name="Podicherti R."/>
            <person name="Tsui H.-C.T."/>
            <person name="Winkler M.E."/>
        </authorList>
    </citation>
    <scope>NUCLEOTIDE SEQUENCE</scope>
</reference>
<evidence type="ECO:0000256" key="6">
    <source>
        <dbReference type="ARBA" id="ARBA00023136"/>
    </source>
</evidence>
<name>A0A382DQB3_9ZZZZ</name>